<reference evidence="2 3" key="1">
    <citation type="submission" date="2017-09" db="EMBL/GenBank/DDBJ databases">
        <title>Depth-based differentiation of microbial function through sediment-hosted aquifers and enrichment of novel symbionts in the deep terrestrial subsurface.</title>
        <authorList>
            <person name="Probst A.J."/>
            <person name="Ladd B."/>
            <person name="Jarett J.K."/>
            <person name="Geller-Mcgrath D.E."/>
            <person name="Sieber C.M."/>
            <person name="Emerson J.B."/>
            <person name="Anantharaman K."/>
            <person name="Thomas B.C."/>
            <person name="Malmstrom R."/>
            <person name="Stieglmeier M."/>
            <person name="Klingl A."/>
            <person name="Woyke T."/>
            <person name="Ryan C.M."/>
            <person name="Banfield J.F."/>
        </authorList>
    </citation>
    <scope>NUCLEOTIDE SEQUENCE [LARGE SCALE GENOMIC DNA]</scope>
    <source>
        <strain evidence="2">CG23_combo_of_CG06-09_8_20_14_all_39_25</strain>
    </source>
</reference>
<evidence type="ECO:0000313" key="2">
    <source>
        <dbReference type="EMBL" id="PIP22110.1"/>
    </source>
</evidence>
<feature type="transmembrane region" description="Helical" evidence="1">
    <location>
        <begin position="6"/>
        <end position="26"/>
    </location>
</feature>
<feature type="transmembrane region" description="Helical" evidence="1">
    <location>
        <begin position="74"/>
        <end position="93"/>
    </location>
</feature>
<name>A0A2G9YS94_9BACT</name>
<proteinExistence type="predicted"/>
<comment type="caution">
    <text evidence="2">The sequence shown here is derived from an EMBL/GenBank/DDBJ whole genome shotgun (WGS) entry which is preliminary data.</text>
</comment>
<keyword evidence="1" id="KW-0812">Transmembrane</keyword>
<keyword evidence="1" id="KW-0472">Membrane</keyword>
<evidence type="ECO:0000313" key="3">
    <source>
        <dbReference type="Proteomes" id="UP000229054"/>
    </source>
</evidence>
<evidence type="ECO:0000256" key="1">
    <source>
        <dbReference type="SAM" id="Phobius"/>
    </source>
</evidence>
<sequence length="102" mass="11685">MPLAIFSLEVYLGMLLGYLLTKFFAGTEPGFPGKVRSVIFHVGSYRLHLHHWLLGCVILISALSLKFYPFYPQFSYGFLGGIIFQGVSCYPDWHRILVRAKR</sequence>
<dbReference type="Proteomes" id="UP000229054">
    <property type="component" value="Unassembled WGS sequence"/>
</dbReference>
<feature type="transmembrane region" description="Helical" evidence="1">
    <location>
        <begin position="47"/>
        <end position="68"/>
    </location>
</feature>
<gene>
    <name evidence="2" type="ORF">COX38_02410</name>
</gene>
<dbReference type="AlphaFoldDB" id="A0A2G9YS94"/>
<accession>A0A2G9YS94</accession>
<keyword evidence="1" id="KW-1133">Transmembrane helix</keyword>
<organism evidence="2 3">
    <name type="scientific">Candidatus Nealsonbacteria bacterium CG23_combo_of_CG06-09_8_20_14_all_39_25</name>
    <dbReference type="NCBI Taxonomy" id="1974723"/>
    <lineage>
        <taxon>Bacteria</taxon>
        <taxon>Candidatus Nealsoniibacteriota</taxon>
    </lineage>
</organism>
<dbReference type="EMBL" id="PCRN01000082">
    <property type="protein sequence ID" value="PIP22110.1"/>
    <property type="molecule type" value="Genomic_DNA"/>
</dbReference>
<protein>
    <submittedName>
        <fullName evidence="2">Uncharacterized protein</fullName>
    </submittedName>
</protein>